<evidence type="ECO:0008006" key="3">
    <source>
        <dbReference type="Google" id="ProtNLM"/>
    </source>
</evidence>
<organism evidence="1 2">
    <name type="scientific">Candidatus Sungbacteria bacterium RIFCSPHIGHO2_01_FULL_47_32</name>
    <dbReference type="NCBI Taxonomy" id="1802264"/>
    <lineage>
        <taxon>Bacteria</taxon>
        <taxon>Candidatus Sungiibacteriota</taxon>
    </lineage>
</organism>
<gene>
    <name evidence="1" type="ORF">A2633_05595</name>
</gene>
<sequence>MDKEHISSPEQKEQIPYNILGKISIMRHGATEYTEQYPDLTDLGAEQITIQAKKLKEKIDQEKEDVFIASSPAARARGSADIVRTELGGRETRVMRSMRGVQIRNREEAMRMIQEIIGPDKDVKKMDRAYAHDPQFEERVDVWEPRSNIEKRFFNGFEHLVRVFNKYNETNSQKIAHFVGVSHFELLNHLVKRVFHLDSPEADQLNFGEMIEMTVLGAREEHHIPILITFRGKTKEIVFDRNTKAIEITKED</sequence>
<name>A0A1G2K4E2_9BACT</name>
<dbReference type="Gene3D" id="3.40.50.1240">
    <property type="entry name" value="Phosphoglycerate mutase-like"/>
    <property type="match status" value="1"/>
</dbReference>
<dbReference type="SUPFAM" id="SSF53254">
    <property type="entry name" value="Phosphoglycerate mutase-like"/>
    <property type="match status" value="1"/>
</dbReference>
<proteinExistence type="predicted"/>
<dbReference type="Pfam" id="PF00300">
    <property type="entry name" value="His_Phos_1"/>
    <property type="match status" value="1"/>
</dbReference>
<dbReference type="AlphaFoldDB" id="A0A1G2K4E2"/>
<dbReference type="InterPro" id="IPR029033">
    <property type="entry name" value="His_PPase_superfam"/>
</dbReference>
<protein>
    <recommendedName>
        <fullName evidence="3">Phosphoglycerate mutase (2,3-diphosphoglycerate-dependent)</fullName>
    </recommendedName>
</protein>
<dbReference type="EMBL" id="MHQC01000039">
    <property type="protein sequence ID" value="OGZ94255.1"/>
    <property type="molecule type" value="Genomic_DNA"/>
</dbReference>
<dbReference type="Proteomes" id="UP000177152">
    <property type="component" value="Unassembled WGS sequence"/>
</dbReference>
<comment type="caution">
    <text evidence="1">The sequence shown here is derived from an EMBL/GenBank/DDBJ whole genome shotgun (WGS) entry which is preliminary data.</text>
</comment>
<dbReference type="InterPro" id="IPR013078">
    <property type="entry name" value="His_Pase_superF_clade-1"/>
</dbReference>
<reference evidence="1 2" key="1">
    <citation type="journal article" date="2016" name="Nat. Commun.">
        <title>Thousands of microbial genomes shed light on interconnected biogeochemical processes in an aquifer system.</title>
        <authorList>
            <person name="Anantharaman K."/>
            <person name="Brown C.T."/>
            <person name="Hug L.A."/>
            <person name="Sharon I."/>
            <person name="Castelle C.J."/>
            <person name="Probst A.J."/>
            <person name="Thomas B.C."/>
            <person name="Singh A."/>
            <person name="Wilkins M.J."/>
            <person name="Karaoz U."/>
            <person name="Brodie E.L."/>
            <person name="Williams K.H."/>
            <person name="Hubbard S.S."/>
            <person name="Banfield J.F."/>
        </authorList>
    </citation>
    <scope>NUCLEOTIDE SEQUENCE [LARGE SCALE GENOMIC DNA]</scope>
</reference>
<evidence type="ECO:0000313" key="1">
    <source>
        <dbReference type="EMBL" id="OGZ94255.1"/>
    </source>
</evidence>
<accession>A0A1G2K4E2</accession>
<evidence type="ECO:0000313" key="2">
    <source>
        <dbReference type="Proteomes" id="UP000177152"/>
    </source>
</evidence>